<dbReference type="InterPro" id="IPR016093">
    <property type="entry name" value="MIR_motif"/>
</dbReference>
<dbReference type="PROSITE" id="PS50919">
    <property type="entry name" value="MIR"/>
    <property type="match status" value="1"/>
</dbReference>
<dbReference type="Gene3D" id="2.80.10.50">
    <property type="match status" value="2"/>
</dbReference>
<dbReference type="OrthoDB" id="2343401at2759"/>
<evidence type="ECO:0000313" key="4">
    <source>
        <dbReference type="EMBL" id="GES92676.1"/>
    </source>
</evidence>
<sequence>MEPPIYDGKIHPNEYVKKMRVYCNFRQIINEQDILRFAIMMIDSTINVPENINSFDALINALKDHISFTVFKNSCKRKLQTLKYISDYGGDNTVNFITDFRTFCRDAEITNIEEQKKYLFNALPYDFFKNEFAIKQKNVNSMDELIKTFEEIVSDYSRIIRNGSIIALRHVGTGKYLSSCYKKYPQQNNQQYQYPTNRYLESDDESSEEETLEFQSQSMVYCGDFGPNALWSINNIDNNYHSISSDYNHNANISHIHYKSSIQLQHKILSKYIYTNISKQSPTSSHFEVCCGDYNNYQLPWSIKHYHNRDDRGNVKSQDIVLLLWNNNNNYNNNLRGHRINNRFSRPSYNNVNNQHERIKDIVLRSHDLKFIVENENYQEVVTHDERIGGNDQWCIELVEYPQKQIRTGNR</sequence>
<proteinExistence type="predicted"/>
<keyword evidence="1" id="KW-0677">Repeat</keyword>
<evidence type="ECO:0000256" key="1">
    <source>
        <dbReference type="ARBA" id="ARBA00022737"/>
    </source>
</evidence>
<reference evidence="3 5" key="1">
    <citation type="submission" date="2017-11" db="EMBL/GenBank/DDBJ databases">
        <title>The genome of Rhizophagus clarus HR1 reveals common genetic basis of auxotrophy among arbuscular mycorrhizal fungi.</title>
        <authorList>
            <person name="Kobayashi Y."/>
        </authorList>
    </citation>
    <scope>NUCLEOTIDE SEQUENCE [LARGE SCALE GENOMIC DNA]</scope>
    <source>
        <strain evidence="3 5">HR1</strain>
    </source>
</reference>
<dbReference type="EMBL" id="BLAL01000215">
    <property type="protein sequence ID" value="GES92676.1"/>
    <property type="molecule type" value="Genomic_DNA"/>
</dbReference>
<dbReference type="Proteomes" id="UP000615446">
    <property type="component" value="Unassembled WGS sequence"/>
</dbReference>
<dbReference type="Proteomes" id="UP000247702">
    <property type="component" value="Unassembled WGS sequence"/>
</dbReference>
<dbReference type="EMBL" id="BEXD01000257">
    <property type="protein sequence ID" value="GBB85837.1"/>
    <property type="molecule type" value="Genomic_DNA"/>
</dbReference>
<evidence type="ECO:0000313" key="3">
    <source>
        <dbReference type="EMBL" id="GBB85837.1"/>
    </source>
</evidence>
<dbReference type="InterPro" id="IPR036300">
    <property type="entry name" value="MIR_dom_sf"/>
</dbReference>
<organism evidence="3 5">
    <name type="scientific">Rhizophagus clarus</name>
    <dbReference type="NCBI Taxonomy" id="94130"/>
    <lineage>
        <taxon>Eukaryota</taxon>
        <taxon>Fungi</taxon>
        <taxon>Fungi incertae sedis</taxon>
        <taxon>Mucoromycota</taxon>
        <taxon>Glomeromycotina</taxon>
        <taxon>Glomeromycetes</taxon>
        <taxon>Glomerales</taxon>
        <taxon>Glomeraceae</taxon>
        <taxon>Rhizophagus</taxon>
    </lineage>
</organism>
<evidence type="ECO:0000313" key="5">
    <source>
        <dbReference type="Proteomes" id="UP000247702"/>
    </source>
</evidence>
<accession>A0A2Z6Q6R9</accession>
<feature type="domain" description="MIR" evidence="2">
    <location>
        <begin position="157"/>
        <end position="236"/>
    </location>
</feature>
<comment type="caution">
    <text evidence="3">The sequence shown here is derived from an EMBL/GenBank/DDBJ whole genome shotgun (WGS) entry which is preliminary data.</text>
</comment>
<evidence type="ECO:0000259" key="2">
    <source>
        <dbReference type="PROSITE" id="PS50919"/>
    </source>
</evidence>
<dbReference type="SUPFAM" id="SSF82109">
    <property type="entry name" value="MIR domain"/>
    <property type="match status" value="1"/>
</dbReference>
<reference evidence="4" key="2">
    <citation type="submission" date="2019-10" db="EMBL/GenBank/DDBJ databases">
        <title>Conservation and host-specific expression of non-tandemly repeated heterogenous ribosome RNA gene in arbuscular mycorrhizal fungi.</title>
        <authorList>
            <person name="Maeda T."/>
            <person name="Kobayashi Y."/>
            <person name="Nakagawa T."/>
            <person name="Ezawa T."/>
            <person name="Yamaguchi K."/>
            <person name="Bino T."/>
            <person name="Nishimoto Y."/>
            <person name="Shigenobu S."/>
            <person name="Kawaguchi M."/>
        </authorList>
    </citation>
    <scope>NUCLEOTIDE SEQUENCE</scope>
    <source>
        <strain evidence="4">HR1</strain>
    </source>
</reference>
<protein>
    <recommendedName>
        <fullName evidence="2">MIR domain-containing protein</fullName>
    </recommendedName>
</protein>
<keyword evidence="5" id="KW-1185">Reference proteome</keyword>
<gene>
    <name evidence="4" type="ORF">RCL2_001944000</name>
    <name evidence="3" type="ORF">RclHR1_12290006</name>
</gene>
<name>A0A2Z6Q6R9_9GLOM</name>
<dbReference type="AlphaFoldDB" id="A0A2Z6Q6R9"/>